<evidence type="ECO:0000256" key="10">
    <source>
        <dbReference type="ARBA" id="ARBA00071236"/>
    </source>
</evidence>
<dbReference type="InterPro" id="IPR058746">
    <property type="entry name" value="Znf_RING-type_Topors"/>
</dbReference>
<dbReference type="OMA" id="DCVIVGF"/>
<feature type="region of interest" description="Disordered" evidence="16">
    <location>
        <begin position="325"/>
        <end position="371"/>
    </location>
</feature>
<dbReference type="GO" id="GO:0006513">
    <property type="term" value="P:protein monoubiquitination"/>
    <property type="evidence" value="ECO:0007669"/>
    <property type="project" value="TreeGrafter"/>
</dbReference>
<dbReference type="GeneID" id="119722466"/>
<dbReference type="EC" id="2.3.2.27" evidence="2"/>
<feature type="domain" description="RING-type" evidence="17">
    <location>
        <begin position="37"/>
        <end position="76"/>
    </location>
</feature>
<feature type="compositionally biased region" description="Basic residues" evidence="16">
    <location>
        <begin position="708"/>
        <end position="733"/>
    </location>
</feature>
<dbReference type="FunFam" id="3.30.40.10:FF:000136">
    <property type="entry name" value="E3 ubiquitin-protein ligase Topors"/>
    <property type="match status" value="1"/>
</dbReference>
<keyword evidence="5 15" id="KW-0863">Zinc-finger</keyword>
<evidence type="ECO:0000256" key="6">
    <source>
        <dbReference type="ARBA" id="ARBA00022786"/>
    </source>
</evidence>
<keyword evidence="3" id="KW-0808">Transferase</keyword>
<dbReference type="RefSeq" id="XP_038048527.1">
    <property type="nucleotide sequence ID" value="XM_038192599.1"/>
</dbReference>
<feature type="compositionally biased region" description="Basic and acidic residues" evidence="16">
    <location>
        <begin position="445"/>
        <end position="455"/>
    </location>
</feature>
<dbReference type="PANTHER" id="PTHR46077:SF1">
    <property type="entry name" value="TOP1 BINDING ARGININE_SERINE RICH PROTEIN, E3 UBIQUITIN LIGASE"/>
    <property type="match status" value="1"/>
</dbReference>
<evidence type="ECO:0000256" key="13">
    <source>
        <dbReference type="ARBA" id="ARBA00079040"/>
    </source>
</evidence>
<protein>
    <recommendedName>
        <fullName evidence="10">E3 ubiquitin-protein ligase Topors</fullName>
        <ecNumber evidence="2">2.3.2.27</ecNumber>
    </recommendedName>
    <alternativeName>
        <fullName evidence="11">RING-type E3 ubiquitin transferase Topors</fullName>
    </alternativeName>
    <alternativeName>
        <fullName evidence="13">SUMO1-protein E3 ligase Topors</fullName>
    </alternativeName>
    <alternativeName>
        <fullName evidence="12">Topoisomerase I-binding RING finger protein</fullName>
    </alternativeName>
    <alternativeName>
        <fullName evidence="14">Topoisomerase I-binding arginine/serine-rich protein</fullName>
    </alternativeName>
</protein>
<evidence type="ECO:0000256" key="14">
    <source>
        <dbReference type="ARBA" id="ARBA00079184"/>
    </source>
</evidence>
<evidence type="ECO:0000256" key="9">
    <source>
        <dbReference type="ARBA" id="ARBA00023163"/>
    </source>
</evidence>
<dbReference type="EnsemblMetazoa" id="XM_038192599.1">
    <property type="protein sequence ID" value="XP_038048527.1"/>
    <property type="gene ID" value="LOC119722466"/>
</dbReference>
<evidence type="ECO:0000313" key="19">
    <source>
        <dbReference type="Proteomes" id="UP000887568"/>
    </source>
</evidence>
<keyword evidence="8" id="KW-0805">Transcription regulation</keyword>
<dbReference type="SMART" id="SM00184">
    <property type="entry name" value="RING"/>
    <property type="match status" value="1"/>
</dbReference>
<dbReference type="PROSITE" id="PS50089">
    <property type="entry name" value="ZF_RING_2"/>
    <property type="match status" value="1"/>
</dbReference>
<dbReference type="GO" id="GO:0061630">
    <property type="term" value="F:ubiquitin protein ligase activity"/>
    <property type="evidence" value="ECO:0007669"/>
    <property type="project" value="UniProtKB-EC"/>
</dbReference>
<dbReference type="InterPro" id="IPR018957">
    <property type="entry name" value="Znf_C3HC4_RING-type"/>
</dbReference>
<dbReference type="PROSITE" id="PS00518">
    <property type="entry name" value="ZF_RING_1"/>
    <property type="match status" value="1"/>
</dbReference>
<dbReference type="AlphaFoldDB" id="A0A913Z9S1"/>
<accession>A0A913Z9S1</accession>
<feature type="compositionally biased region" description="Basic residues" evidence="16">
    <location>
        <begin position="471"/>
        <end position="494"/>
    </location>
</feature>
<evidence type="ECO:0000259" key="17">
    <source>
        <dbReference type="PROSITE" id="PS50089"/>
    </source>
</evidence>
<evidence type="ECO:0000256" key="16">
    <source>
        <dbReference type="SAM" id="MobiDB-lite"/>
    </source>
</evidence>
<feature type="compositionally biased region" description="Low complexity" evidence="16">
    <location>
        <begin position="565"/>
        <end position="575"/>
    </location>
</feature>
<feature type="compositionally biased region" description="Basic and acidic residues" evidence="16">
    <location>
        <begin position="585"/>
        <end position="601"/>
    </location>
</feature>
<sequence length="797" mass="91646">MQSKMASPPVTPEHLLPSNADAEGGSSSRSNSPDGNCPICLGKVNNKAFTDACFHTFCFVCLLEWSKVRPTCPLCKTTFKSIIHNVVSNDVYDQYHLKPTDTGSFGTDGQGRRFRYSTTLTEEHRVQLTWRRNRALERRYRRAHQVHLEAAAVERRRMIYRAGLWVRHMGSNRFTRFRDISPEFFSENPATTHRLVPWLRRELGILFTGEDHVTFMTQYILSLIPNVHMQTEEFHEHLRPFLYGQTEHFIHEFVSFARSPYDMNTYDQIAQYDLAAVRELQPLPQQEPSQPIPPFQSSTDYNDVITLSSDDEVIEIPTLRSLLRSDSASSSSSQAHGEQVEALDLSGTHNPEPPPSHQFDPDQAGPSGISSNQLTQVKTECRTDQENVISDDDSDVEIVGVVKPYEERTPECIMLLSSSTEEDQDRTDSRREKKGGKRHKKRKHTTEDSHHKEKQQNLTQHSSKTGEHSHAGKSYRHSHKKKHKDSRHHKHSKSAKREHEEAPHQPKEGAHTSQKHHKRPHSRSRSKSSSSSHHTWRSSNKDSSVTMDDYSRDGNKTASSSLTYSVQSHSRSSSRQRSDQTYLMDTHRDNKRQRTEEDGSGHDAQQSGQPGGNWEVKTKRATDSDSSEWAEYSTRQLSHEHHHYKTTLSRKHKSSDSRDGSEGYKIRRPSEDAHSSGLHLTMVISRRNTADDREKSSSSNDFVSVKSSRSRHKKHKKHKRHKFDSERKRHPSKGKPANFVPFTHYDISYRNDDEANDGDESSGSTEEEYFKKRSKVKFSLEYVQRSIKSHCFIFEES</sequence>
<dbReference type="Pfam" id="PF26084">
    <property type="entry name" value="PWI_Topors"/>
    <property type="match status" value="1"/>
</dbReference>
<dbReference type="OrthoDB" id="21204at2759"/>
<name>A0A913Z9S1_PATMI</name>
<evidence type="ECO:0000256" key="1">
    <source>
        <dbReference type="ARBA" id="ARBA00000900"/>
    </source>
</evidence>
<dbReference type="InterPro" id="IPR001841">
    <property type="entry name" value="Znf_RING"/>
</dbReference>
<feature type="compositionally biased region" description="Low complexity" evidence="16">
    <location>
        <begin position="697"/>
        <end position="707"/>
    </location>
</feature>
<evidence type="ECO:0000256" key="8">
    <source>
        <dbReference type="ARBA" id="ARBA00023015"/>
    </source>
</evidence>
<evidence type="ECO:0000256" key="7">
    <source>
        <dbReference type="ARBA" id="ARBA00022833"/>
    </source>
</evidence>
<evidence type="ECO:0000256" key="12">
    <source>
        <dbReference type="ARBA" id="ARBA00076940"/>
    </source>
</evidence>
<evidence type="ECO:0000256" key="15">
    <source>
        <dbReference type="PROSITE-ProRule" id="PRU00175"/>
    </source>
</evidence>
<dbReference type="InterPro" id="IPR013083">
    <property type="entry name" value="Znf_RING/FYVE/PHD"/>
</dbReference>
<dbReference type="RefSeq" id="XP_038048528.1">
    <property type="nucleotide sequence ID" value="XM_038192600.1"/>
</dbReference>
<dbReference type="InterPro" id="IPR017907">
    <property type="entry name" value="Znf_RING_CS"/>
</dbReference>
<feature type="compositionally biased region" description="Basic and acidic residues" evidence="16">
    <location>
        <begin position="654"/>
        <end position="674"/>
    </location>
</feature>
<evidence type="ECO:0000256" key="11">
    <source>
        <dbReference type="ARBA" id="ARBA00076856"/>
    </source>
</evidence>
<keyword evidence="7" id="KW-0862">Zinc</keyword>
<feature type="compositionally biased region" description="Basic residues" evidence="16">
    <location>
        <begin position="432"/>
        <end position="444"/>
    </location>
</feature>
<evidence type="ECO:0000256" key="2">
    <source>
        <dbReference type="ARBA" id="ARBA00012483"/>
    </source>
</evidence>
<dbReference type="EnsemblMetazoa" id="XM_038192600.1">
    <property type="protein sequence ID" value="XP_038048528.1"/>
    <property type="gene ID" value="LOC119722466"/>
</dbReference>
<feature type="compositionally biased region" description="Basic and acidic residues" evidence="16">
    <location>
        <begin position="495"/>
        <end position="510"/>
    </location>
</feature>
<evidence type="ECO:0000256" key="4">
    <source>
        <dbReference type="ARBA" id="ARBA00022723"/>
    </source>
</evidence>
<dbReference type="InterPro" id="IPR058745">
    <property type="entry name" value="PWI_Topors"/>
</dbReference>
<evidence type="ECO:0000256" key="5">
    <source>
        <dbReference type="ARBA" id="ARBA00022771"/>
    </source>
</evidence>
<dbReference type="Gene3D" id="3.30.40.10">
    <property type="entry name" value="Zinc/RING finger domain, C3HC4 (zinc finger)"/>
    <property type="match status" value="1"/>
</dbReference>
<keyword evidence="6" id="KW-0833">Ubl conjugation pathway</keyword>
<feature type="compositionally biased region" description="Basic residues" evidence="16">
    <location>
        <begin position="513"/>
        <end position="526"/>
    </location>
</feature>
<comment type="catalytic activity">
    <reaction evidence="1">
        <text>S-ubiquitinyl-[E2 ubiquitin-conjugating enzyme]-L-cysteine + [acceptor protein]-L-lysine = [E2 ubiquitin-conjugating enzyme]-L-cysteine + N(6)-ubiquitinyl-[acceptor protein]-L-lysine.</text>
        <dbReference type="EC" id="2.3.2.27"/>
    </reaction>
</comment>
<reference evidence="18" key="1">
    <citation type="submission" date="2022-11" db="UniProtKB">
        <authorList>
            <consortium name="EnsemblMetazoa"/>
        </authorList>
    </citation>
    <scope>IDENTIFICATION</scope>
</reference>
<feature type="region of interest" description="Disordered" evidence="16">
    <location>
        <begin position="1"/>
        <end position="33"/>
    </location>
</feature>
<evidence type="ECO:0000313" key="18">
    <source>
        <dbReference type="EnsemblMetazoa" id="XP_038048528.1"/>
    </source>
</evidence>
<dbReference type="Proteomes" id="UP000887568">
    <property type="component" value="Unplaced"/>
</dbReference>
<proteinExistence type="predicted"/>
<feature type="compositionally biased region" description="Basic residues" evidence="16">
    <location>
        <begin position="640"/>
        <end position="653"/>
    </location>
</feature>
<dbReference type="SUPFAM" id="SSF57850">
    <property type="entry name" value="RING/U-box"/>
    <property type="match status" value="1"/>
</dbReference>
<dbReference type="GO" id="GO:0008270">
    <property type="term" value="F:zinc ion binding"/>
    <property type="evidence" value="ECO:0007669"/>
    <property type="project" value="UniProtKB-KW"/>
</dbReference>
<keyword evidence="4" id="KW-0479">Metal-binding</keyword>
<keyword evidence="19" id="KW-1185">Reference proteome</keyword>
<dbReference type="PANTHER" id="PTHR46077">
    <property type="entry name" value="E3 UBIQUITIN-PROTEIN LIGASE TOPORS"/>
    <property type="match status" value="1"/>
</dbReference>
<dbReference type="CDD" id="cd16574">
    <property type="entry name" value="RING-HC_Topors"/>
    <property type="match status" value="1"/>
</dbReference>
<keyword evidence="9" id="KW-0804">Transcription</keyword>
<dbReference type="GO" id="GO:0000209">
    <property type="term" value="P:protein polyubiquitination"/>
    <property type="evidence" value="ECO:0007669"/>
    <property type="project" value="TreeGrafter"/>
</dbReference>
<feature type="region of interest" description="Disordered" evidence="16">
    <location>
        <begin position="410"/>
        <end position="771"/>
    </location>
</feature>
<organism evidence="18 19">
    <name type="scientific">Patiria miniata</name>
    <name type="common">Bat star</name>
    <name type="synonym">Asterina miniata</name>
    <dbReference type="NCBI Taxonomy" id="46514"/>
    <lineage>
        <taxon>Eukaryota</taxon>
        <taxon>Metazoa</taxon>
        <taxon>Echinodermata</taxon>
        <taxon>Eleutherozoa</taxon>
        <taxon>Asterozoa</taxon>
        <taxon>Asteroidea</taxon>
        <taxon>Valvatacea</taxon>
        <taxon>Valvatida</taxon>
        <taxon>Asterinidae</taxon>
        <taxon>Patiria</taxon>
    </lineage>
</organism>
<evidence type="ECO:0000256" key="3">
    <source>
        <dbReference type="ARBA" id="ARBA00022679"/>
    </source>
</evidence>
<dbReference type="Pfam" id="PF00097">
    <property type="entry name" value="zf-C3HC4"/>
    <property type="match status" value="1"/>
</dbReference>